<name>A0A6M1REQ9_9BACT</name>
<sequence length="91" mass="10313">MLIVIAYDIADPKRLAKVAKACEDYGARVQYSVFECHLDPDTFETLWLTLLDLINPQEDRIVAYKLDARAARETLTAGTMVCTDRVVCYLV</sequence>
<keyword evidence="6 9" id="KW-0378">Hydrolase</keyword>
<comment type="similarity">
    <text evidence="2 9 10">Belongs to the CRISPR-associated endoribonuclease Cas2 protein family.</text>
</comment>
<evidence type="ECO:0000256" key="3">
    <source>
        <dbReference type="ARBA" id="ARBA00022722"/>
    </source>
</evidence>
<evidence type="ECO:0000313" key="11">
    <source>
        <dbReference type="EMBL" id="NGO38518.1"/>
    </source>
</evidence>
<comment type="subunit">
    <text evidence="9">Homodimer, forms a heterotetramer with a Cas1 homodimer.</text>
</comment>
<evidence type="ECO:0000256" key="4">
    <source>
        <dbReference type="ARBA" id="ARBA00022723"/>
    </source>
</evidence>
<dbReference type="GO" id="GO:0016787">
    <property type="term" value="F:hydrolase activity"/>
    <property type="evidence" value="ECO:0007669"/>
    <property type="project" value="UniProtKB-KW"/>
</dbReference>
<organism evidence="11 12">
    <name type="scientific">Limisphaera ngatamarikiensis</name>
    <dbReference type="NCBI Taxonomy" id="1324935"/>
    <lineage>
        <taxon>Bacteria</taxon>
        <taxon>Pseudomonadati</taxon>
        <taxon>Verrucomicrobiota</taxon>
        <taxon>Verrucomicrobiia</taxon>
        <taxon>Limisphaerales</taxon>
        <taxon>Limisphaeraceae</taxon>
        <taxon>Limisphaera</taxon>
    </lineage>
</organism>
<protein>
    <recommendedName>
        <fullName evidence="9">CRISPR-associated endoribonuclease Cas2</fullName>
        <ecNumber evidence="9">3.1.-.-</ecNumber>
    </recommendedName>
</protein>
<dbReference type="GO" id="GO:0004521">
    <property type="term" value="F:RNA endonuclease activity"/>
    <property type="evidence" value="ECO:0007669"/>
    <property type="project" value="UniProtKB-UniRule"/>
</dbReference>
<dbReference type="CDD" id="cd09725">
    <property type="entry name" value="Cas2_I_II_III"/>
    <property type="match status" value="1"/>
</dbReference>
<dbReference type="GO" id="GO:0043571">
    <property type="term" value="P:maintenance of CRISPR repeat elements"/>
    <property type="evidence" value="ECO:0007669"/>
    <property type="project" value="UniProtKB-UniRule"/>
</dbReference>
<comment type="cofactor">
    <cofactor evidence="1 9">
        <name>Mg(2+)</name>
        <dbReference type="ChEBI" id="CHEBI:18420"/>
    </cofactor>
</comment>
<dbReference type="GO" id="GO:0051607">
    <property type="term" value="P:defense response to virus"/>
    <property type="evidence" value="ECO:0007669"/>
    <property type="project" value="UniProtKB-UniRule"/>
</dbReference>
<feature type="binding site" evidence="9">
    <location>
        <position position="8"/>
    </location>
    <ligand>
        <name>Mg(2+)</name>
        <dbReference type="ChEBI" id="CHEBI:18420"/>
        <note>catalytic</note>
    </ligand>
</feature>
<keyword evidence="4 9" id="KW-0479">Metal-binding</keyword>
<dbReference type="InterPro" id="IPR021127">
    <property type="entry name" value="CRISPR_associated_Cas2"/>
</dbReference>
<dbReference type="NCBIfam" id="TIGR01573">
    <property type="entry name" value="cas2"/>
    <property type="match status" value="1"/>
</dbReference>
<evidence type="ECO:0000256" key="10">
    <source>
        <dbReference type="PIRNR" id="PIRNR032582"/>
    </source>
</evidence>
<dbReference type="SUPFAM" id="SSF143430">
    <property type="entry name" value="TTP0101/SSO1404-like"/>
    <property type="match status" value="1"/>
</dbReference>
<keyword evidence="7 9" id="KW-0460">Magnesium</keyword>
<comment type="caution">
    <text evidence="11">The sequence shown here is derived from an EMBL/GenBank/DDBJ whole genome shotgun (WGS) entry which is preliminary data.</text>
</comment>
<gene>
    <name evidence="9 11" type="primary">cas2</name>
    <name evidence="11" type="ORF">G4L39_03775</name>
</gene>
<dbReference type="PANTHER" id="PTHR34405">
    <property type="entry name" value="CRISPR-ASSOCIATED ENDORIBONUCLEASE CAS2"/>
    <property type="match status" value="1"/>
</dbReference>
<evidence type="ECO:0000256" key="6">
    <source>
        <dbReference type="ARBA" id="ARBA00022801"/>
    </source>
</evidence>
<keyword evidence="3 9" id="KW-0540">Nuclease</keyword>
<evidence type="ECO:0000256" key="5">
    <source>
        <dbReference type="ARBA" id="ARBA00022759"/>
    </source>
</evidence>
<evidence type="ECO:0000313" key="12">
    <source>
        <dbReference type="Proteomes" id="UP000477311"/>
    </source>
</evidence>
<dbReference type="HAMAP" id="MF_01471">
    <property type="entry name" value="Cas2"/>
    <property type="match status" value="1"/>
</dbReference>
<keyword evidence="5 9" id="KW-0255">Endonuclease</keyword>
<evidence type="ECO:0000256" key="1">
    <source>
        <dbReference type="ARBA" id="ARBA00001946"/>
    </source>
</evidence>
<dbReference type="EMBL" id="JAAKYA010000018">
    <property type="protein sequence ID" value="NGO38518.1"/>
    <property type="molecule type" value="Genomic_DNA"/>
</dbReference>
<comment type="function">
    <text evidence="9">CRISPR (clustered regularly interspaced short palindromic repeat), is an adaptive immune system that provides protection against mobile genetic elements (viruses, transposable elements and conjugative plasmids). CRISPR clusters contain sequences complementary to antecedent mobile elements and target invading nucleic acids. CRISPR clusters are transcribed and processed into CRISPR RNA (crRNA). Functions as a ssRNA-specific endoribonuclease. Involved in the integration of spacer DNA into the CRISPR cassette.</text>
</comment>
<dbReference type="InterPro" id="IPR019199">
    <property type="entry name" value="Virulence_VapD/CRISPR_Cas2"/>
</dbReference>
<reference evidence="11 12" key="1">
    <citation type="submission" date="2020-02" db="EMBL/GenBank/DDBJ databases">
        <title>Draft genome sequence of Limisphaera ngatamarikiensis NGM72.4T, a thermophilic Verrucomicrobia grouped in subdivision 3.</title>
        <authorList>
            <person name="Carere C.R."/>
            <person name="Steen J."/>
            <person name="Hugenholtz P."/>
            <person name="Stott M.B."/>
        </authorList>
    </citation>
    <scope>NUCLEOTIDE SEQUENCE [LARGE SCALE GENOMIC DNA]</scope>
    <source>
        <strain evidence="11 12">NGM72.4</strain>
    </source>
</reference>
<dbReference type="Pfam" id="PF09827">
    <property type="entry name" value="CRISPR_Cas2"/>
    <property type="match status" value="1"/>
</dbReference>
<evidence type="ECO:0000256" key="7">
    <source>
        <dbReference type="ARBA" id="ARBA00022842"/>
    </source>
</evidence>
<dbReference type="AlphaFoldDB" id="A0A6M1REQ9"/>
<evidence type="ECO:0000256" key="2">
    <source>
        <dbReference type="ARBA" id="ARBA00009959"/>
    </source>
</evidence>
<evidence type="ECO:0000256" key="9">
    <source>
        <dbReference type="HAMAP-Rule" id="MF_01471"/>
    </source>
</evidence>
<keyword evidence="8 9" id="KW-0051">Antiviral defense</keyword>
<evidence type="ECO:0000256" key="8">
    <source>
        <dbReference type="ARBA" id="ARBA00023118"/>
    </source>
</evidence>
<dbReference type="EC" id="3.1.-.-" evidence="9"/>
<dbReference type="GO" id="GO:0046872">
    <property type="term" value="F:metal ion binding"/>
    <property type="evidence" value="ECO:0007669"/>
    <property type="project" value="UniProtKB-UniRule"/>
</dbReference>
<accession>A0A6M1REQ9</accession>
<dbReference type="Proteomes" id="UP000477311">
    <property type="component" value="Unassembled WGS sequence"/>
</dbReference>
<keyword evidence="12" id="KW-1185">Reference proteome</keyword>
<dbReference type="PANTHER" id="PTHR34405:SF3">
    <property type="entry name" value="CRISPR-ASSOCIATED ENDORIBONUCLEASE CAS2 3"/>
    <property type="match status" value="1"/>
</dbReference>
<dbReference type="PIRSF" id="PIRSF032582">
    <property type="entry name" value="Cas2"/>
    <property type="match status" value="1"/>
</dbReference>
<proteinExistence type="inferred from homology"/>
<dbReference type="Gene3D" id="3.30.70.240">
    <property type="match status" value="1"/>
</dbReference>